<evidence type="ECO:0000259" key="8">
    <source>
        <dbReference type="Pfam" id="PF13886"/>
    </source>
</evidence>
<feature type="domain" description="TM7S3/TM198-like" evidence="8">
    <location>
        <begin position="39"/>
        <end position="251"/>
    </location>
</feature>
<reference evidence="10" key="1">
    <citation type="submission" date="2025-08" db="UniProtKB">
        <authorList>
            <consortium name="RefSeq"/>
        </authorList>
    </citation>
    <scope>IDENTIFICATION</scope>
    <source>
        <tissue evidence="10">Tentacle</tissue>
    </source>
</reference>
<dbReference type="PANTHER" id="PTHR31247:SF5">
    <property type="entry name" value="DUF4203 DOMAIN-CONTAINING PROTEIN"/>
    <property type="match status" value="1"/>
</dbReference>
<evidence type="ECO:0000256" key="5">
    <source>
        <dbReference type="ARBA" id="ARBA00023136"/>
    </source>
</evidence>
<accession>A0A6P8H3U8</accession>
<keyword evidence="4 7" id="KW-1133">Transmembrane helix</keyword>
<dbReference type="AlphaFoldDB" id="A0A6P8H3U8"/>
<evidence type="ECO:0000256" key="3">
    <source>
        <dbReference type="ARBA" id="ARBA00022692"/>
    </source>
</evidence>
<proteinExistence type="inferred from homology"/>
<dbReference type="InterPro" id="IPR025256">
    <property type="entry name" value="TM7S3/TM198-like_dom"/>
</dbReference>
<evidence type="ECO:0000256" key="2">
    <source>
        <dbReference type="ARBA" id="ARBA00006244"/>
    </source>
</evidence>
<protein>
    <recommendedName>
        <fullName evidence="6">Transmembrane protein 198</fullName>
    </recommendedName>
</protein>
<dbReference type="Pfam" id="PF13886">
    <property type="entry name" value="TM7S3_TM198"/>
    <property type="match status" value="1"/>
</dbReference>
<dbReference type="KEGG" id="aten:116288403"/>
<keyword evidence="3 7" id="KW-0812">Transmembrane</keyword>
<feature type="transmembrane region" description="Helical" evidence="7">
    <location>
        <begin position="31"/>
        <end position="51"/>
    </location>
</feature>
<dbReference type="Proteomes" id="UP000515163">
    <property type="component" value="Unplaced"/>
</dbReference>
<keyword evidence="9" id="KW-1185">Reference proteome</keyword>
<evidence type="ECO:0000256" key="7">
    <source>
        <dbReference type="SAM" id="Phobius"/>
    </source>
</evidence>
<dbReference type="OrthoDB" id="102260at2759"/>
<dbReference type="InterPro" id="IPR040236">
    <property type="entry name" value="TMEM198"/>
</dbReference>
<feature type="transmembrane region" description="Helical" evidence="7">
    <location>
        <begin position="233"/>
        <end position="253"/>
    </location>
</feature>
<name>A0A6P8H3U8_ACTTE</name>
<feature type="transmembrane region" description="Helical" evidence="7">
    <location>
        <begin position="92"/>
        <end position="113"/>
    </location>
</feature>
<organism evidence="9 10">
    <name type="scientific">Actinia tenebrosa</name>
    <name type="common">Australian red waratah sea anemone</name>
    <dbReference type="NCBI Taxonomy" id="6105"/>
    <lineage>
        <taxon>Eukaryota</taxon>
        <taxon>Metazoa</taxon>
        <taxon>Cnidaria</taxon>
        <taxon>Anthozoa</taxon>
        <taxon>Hexacorallia</taxon>
        <taxon>Actiniaria</taxon>
        <taxon>Actiniidae</taxon>
        <taxon>Actinia</taxon>
    </lineage>
</organism>
<dbReference type="PANTHER" id="PTHR31247">
    <property type="entry name" value="TRANSMEMBRANE PROTEIN 198 FAMILY MEMBER"/>
    <property type="match status" value="1"/>
</dbReference>
<evidence type="ECO:0000313" key="10">
    <source>
        <dbReference type="RefSeq" id="XP_031551049.1"/>
    </source>
</evidence>
<feature type="transmembrane region" description="Helical" evidence="7">
    <location>
        <begin position="147"/>
        <end position="166"/>
    </location>
</feature>
<dbReference type="InParanoid" id="A0A6P8H3U8"/>
<evidence type="ECO:0000256" key="6">
    <source>
        <dbReference type="ARBA" id="ARBA00049737"/>
    </source>
</evidence>
<dbReference type="GeneID" id="116288403"/>
<feature type="transmembrane region" description="Helical" evidence="7">
    <location>
        <begin position="171"/>
        <end position="191"/>
    </location>
</feature>
<keyword evidence="5 7" id="KW-0472">Membrane</keyword>
<dbReference type="GO" id="GO:0005886">
    <property type="term" value="C:plasma membrane"/>
    <property type="evidence" value="ECO:0007669"/>
    <property type="project" value="TreeGrafter"/>
</dbReference>
<evidence type="ECO:0000256" key="4">
    <source>
        <dbReference type="ARBA" id="ARBA00022989"/>
    </source>
</evidence>
<feature type="transmembrane region" description="Helical" evidence="7">
    <location>
        <begin position="118"/>
        <end position="141"/>
    </location>
</feature>
<comment type="similarity">
    <text evidence="2">Belongs to the TMEM198 family.</text>
</comment>
<evidence type="ECO:0000256" key="1">
    <source>
        <dbReference type="ARBA" id="ARBA00004141"/>
    </source>
</evidence>
<gene>
    <name evidence="10" type="primary">LOC116288403</name>
</gene>
<sequence>MMDVITPISMNKGINWSDANADDIQTIRHGYSHHPIGIIMIIVMGLAVWILGFRLIKVIVIAAAFILSGWSFFVLSPHFLHLDVCCAEGTPVQVRIAVSIIVSLMAGAIACFVYKLGLFCLGSCLGLVLAVAGSALVLTNILHSPLAYYGIYGGCALLIGIMAVVFEKIFVILATSVVGSLAVIYEIDYFAKTPFTQTMMYALDQVKCGLHNAVNNPSEFHLHWRGTLTDKTIAMYLGWLLMILVGFYIQFVYTSQEISSKLMVKTCGGNQADYCDEHDEPLTPQYVLLNTAPIRTQVHEYGKAQRIRKYLR</sequence>
<feature type="transmembrane region" description="Helical" evidence="7">
    <location>
        <begin position="58"/>
        <end position="80"/>
    </location>
</feature>
<comment type="subcellular location">
    <subcellularLocation>
        <location evidence="1">Membrane</location>
        <topology evidence="1">Multi-pass membrane protein</topology>
    </subcellularLocation>
</comment>
<evidence type="ECO:0000313" key="9">
    <source>
        <dbReference type="Proteomes" id="UP000515163"/>
    </source>
</evidence>
<dbReference type="RefSeq" id="XP_031551049.1">
    <property type="nucleotide sequence ID" value="XM_031695189.1"/>
</dbReference>